<evidence type="ECO:0000313" key="3">
    <source>
        <dbReference type="EMBL" id="PVX56505.1"/>
    </source>
</evidence>
<dbReference type="Pfam" id="PF13579">
    <property type="entry name" value="Glyco_trans_4_4"/>
    <property type="match status" value="1"/>
</dbReference>
<dbReference type="EMBL" id="QENY01000006">
    <property type="protein sequence ID" value="PVX56505.1"/>
    <property type="molecule type" value="Genomic_DNA"/>
</dbReference>
<protein>
    <submittedName>
        <fullName evidence="3">Rhamnosyl/mannosyltransferase</fullName>
    </submittedName>
</protein>
<keyword evidence="4" id="KW-1185">Reference proteome</keyword>
<dbReference type="InterPro" id="IPR028098">
    <property type="entry name" value="Glyco_trans_4-like_N"/>
</dbReference>
<keyword evidence="3" id="KW-0808">Transferase</keyword>
<reference evidence="3 4" key="1">
    <citation type="submission" date="2018-05" db="EMBL/GenBank/DDBJ databases">
        <title>Genomic Encyclopedia of Type Strains, Phase IV (KMG-IV): sequencing the most valuable type-strain genomes for metagenomic binning, comparative biology and taxonomic classification.</title>
        <authorList>
            <person name="Goeker M."/>
        </authorList>
    </citation>
    <scope>NUCLEOTIDE SEQUENCE [LARGE SCALE GENOMIC DNA]</scope>
    <source>
        <strain evidence="3 4">DSM 100333</strain>
    </source>
</reference>
<dbReference type="Proteomes" id="UP000245870">
    <property type="component" value="Unassembled WGS sequence"/>
</dbReference>
<feature type="domain" description="Glycosyl transferase family 1" evidence="1">
    <location>
        <begin position="117"/>
        <end position="277"/>
    </location>
</feature>
<evidence type="ECO:0000259" key="1">
    <source>
        <dbReference type="Pfam" id="PF00534"/>
    </source>
</evidence>
<keyword evidence="3" id="KW-0328">Glycosyltransferase</keyword>
<dbReference type="SUPFAM" id="SSF53756">
    <property type="entry name" value="UDP-Glycosyltransferase/glycogen phosphorylase"/>
    <property type="match status" value="1"/>
</dbReference>
<proteinExistence type="predicted"/>
<accession>A0A2U0UFR5</accession>
<dbReference type="Gene3D" id="3.40.50.2000">
    <property type="entry name" value="Glycogen Phosphorylase B"/>
    <property type="match status" value="2"/>
</dbReference>
<evidence type="ECO:0000313" key="4">
    <source>
        <dbReference type="Proteomes" id="UP000245870"/>
    </source>
</evidence>
<feature type="domain" description="Glycosyltransferase subfamily 4-like N-terminal" evidence="2">
    <location>
        <begin position="7"/>
        <end position="101"/>
    </location>
</feature>
<gene>
    <name evidence="3" type="ORF">C7379_10677</name>
</gene>
<comment type="caution">
    <text evidence="3">The sequence shown here is derived from an EMBL/GenBank/DDBJ whole genome shotgun (WGS) entry which is preliminary data.</text>
</comment>
<name>A0A2U0UFR5_9BACT</name>
<sequence length="301" mass="33998">MISIQMIIELRRICRNYDIIHVHHPDPMAALALLLSGFKGKVVVHWHSDILSQRSLLRLYMPLQNWLLRRAAVVVGTTPVYVQQSPHLQAVQKKCTYLPIGTHPVVWNDERVARIRAQYPGKHIVFSLGRLVRYKGFEYLVDAARELSDDYVVLIGGGGELREKLQDRIDIYGLSDRVKLLGRVPDEDLPNYFQACDLFCLSSILRTEAFAIVQLEAMSCGKPIVATNIPGSGVSWVNAHGVSGLNVPVADSHALAEALVSIMENESLRKRLSQGASRRYKEIFQFDEMIDGCRKIYQSLF</sequence>
<dbReference type="AlphaFoldDB" id="A0A2U0UFR5"/>
<organism evidence="3 4">
    <name type="scientific">Hallella colorans</name>
    <dbReference type="NCBI Taxonomy" id="1703337"/>
    <lineage>
        <taxon>Bacteria</taxon>
        <taxon>Pseudomonadati</taxon>
        <taxon>Bacteroidota</taxon>
        <taxon>Bacteroidia</taxon>
        <taxon>Bacteroidales</taxon>
        <taxon>Prevotellaceae</taxon>
        <taxon>Hallella</taxon>
    </lineage>
</organism>
<dbReference type="PANTHER" id="PTHR12526:SF627">
    <property type="entry name" value="D-RHAMNOSYLTRANSFERASE WBPZ"/>
    <property type="match status" value="1"/>
</dbReference>
<evidence type="ECO:0000259" key="2">
    <source>
        <dbReference type="Pfam" id="PF13579"/>
    </source>
</evidence>
<dbReference type="Pfam" id="PF00534">
    <property type="entry name" value="Glycos_transf_1"/>
    <property type="match status" value="1"/>
</dbReference>
<dbReference type="InterPro" id="IPR001296">
    <property type="entry name" value="Glyco_trans_1"/>
</dbReference>
<dbReference type="GO" id="GO:0016757">
    <property type="term" value="F:glycosyltransferase activity"/>
    <property type="evidence" value="ECO:0007669"/>
    <property type="project" value="UniProtKB-KW"/>
</dbReference>
<dbReference type="PANTHER" id="PTHR12526">
    <property type="entry name" value="GLYCOSYLTRANSFERASE"/>
    <property type="match status" value="1"/>
</dbReference>